<gene>
    <name evidence="1" type="ORF">MENTE1834_LOCUS38871</name>
</gene>
<proteinExistence type="predicted"/>
<accession>A0ACB1AJT9</accession>
<reference evidence="1" key="1">
    <citation type="submission" date="2023-11" db="EMBL/GenBank/DDBJ databases">
        <authorList>
            <person name="Poullet M."/>
        </authorList>
    </citation>
    <scope>NUCLEOTIDE SEQUENCE</scope>
    <source>
        <strain evidence="1">E1834</strain>
    </source>
</reference>
<sequence>MVIIYLCLNLMRSEICLSSLNLTFSIFALSTNWIRPRLLSHQSRLDEQQEEILKYVNSRMKSKRRVNFVVFSNAPIQFRIQH</sequence>
<comment type="caution">
    <text evidence="1">The sequence shown here is derived from an EMBL/GenBank/DDBJ whole genome shotgun (WGS) entry which is preliminary data.</text>
</comment>
<dbReference type="Proteomes" id="UP001497535">
    <property type="component" value="Unassembled WGS sequence"/>
</dbReference>
<name>A0ACB1AJT9_MELEN</name>
<evidence type="ECO:0000313" key="2">
    <source>
        <dbReference type="Proteomes" id="UP001497535"/>
    </source>
</evidence>
<keyword evidence="2" id="KW-1185">Reference proteome</keyword>
<protein>
    <submittedName>
        <fullName evidence="1">Uncharacterized protein</fullName>
    </submittedName>
</protein>
<evidence type="ECO:0000313" key="1">
    <source>
        <dbReference type="EMBL" id="CAK5091049.1"/>
    </source>
</evidence>
<organism evidence="1 2">
    <name type="scientific">Meloidogyne enterolobii</name>
    <name type="common">Root-knot nematode worm</name>
    <name type="synonym">Meloidogyne mayaguensis</name>
    <dbReference type="NCBI Taxonomy" id="390850"/>
    <lineage>
        <taxon>Eukaryota</taxon>
        <taxon>Metazoa</taxon>
        <taxon>Ecdysozoa</taxon>
        <taxon>Nematoda</taxon>
        <taxon>Chromadorea</taxon>
        <taxon>Rhabditida</taxon>
        <taxon>Tylenchina</taxon>
        <taxon>Tylenchomorpha</taxon>
        <taxon>Tylenchoidea</taxon>
        <taxon>Meloidogynidae</taxon>
        <taxon>Meloidogyninae</taxon>
        <taxon>Meloidogyne</taxon>
    </lineage>
</organism>
<dbReference type="EMBL" id="CAVMJV010000086">
    <property type="protein sequence ID" value="CAK5091049.1"/>
    <property type="molecule type" value="Genomic_DNA"/>
</dbReference>